<evidence type="ECO:0000313" key="2">
    <source>
        <dbReference type="Proteomes" id="UP000179102"/>
    </source>
</evidence>
<reference evidence="1 2" key="1">
    <citation type="journal article" date="2016" name="Nat. Commun.">
        <title>Thousands of microbial genomes shed light on interconnected biogeochemical processes in an aquifer system.</title>
        <authorList>
            <person name="Anantharaman K."/>
            <person name="Brown C.T."/>
            <person name="Hug L.A."/>
            <person name="Sharon I."/>
            <person name="Castelle C.J."/>
            <person name="Probst A.J."/>
            <person name="Thomas B.C."/>
            <person name="Singh A."/>
            <person name="Wilkins M.J."/>
            <person name="Karaoz U."/>
            <person name="Brodie E.L."/>
            <person name="Williams K.H."/>
            <person name="Hubbard S.S."/>
            <person name="Banfield J.F."/>
        </authorList>
    </citation>
    <scope>NUCLEOTIDE SEQUENCE [LARGE SCALE GENOMIC DNA]</scope>
</reference>
<protein>
    <submittedName>
        <fullName evidence="1">Uncharacterized protein</fullName>
    </submittedName>
</protein>
<organism evidence="1 2">
    <name type="scientific">Candidatus Curtissbacteria bacterium RIFCSPHIGHO2_01_FULL_41_11</name>
    <dbReference type="NCBI Taxonomy" id="1797711"/>
    <lineage>
        <taxon>Bacteria</taxon>
        <taxon>Candidatus Curtissiibacteriota</taxon>
    </lineage>
</organism>
<accession>A0A1F5G5Y4</accession>
<dbReference type="Proteomes" id="UP000179102">
    <property type="component" value="Unassembled WGS sequence"/>
</dbReference>
<dbReference type="EMBL" id="MFAZ01000017">
    <property type="protein sequence ID" value="OGD87257.1"/>
    <property type="molecule type" value="Genomic_DNA"/>
</dbReference>
<name>A0A1F5G5Y4_9BACT</name>
<proteinExistence type="predicted"/>
<gene>
    <name evidence="1" type="ORF">A2870_02400</name>
</gene>
<dbReference type="AlphaFoldDB" id="A0A1F5G5Y4"/>
<comment type="caution">
    <text evidence="1">The sequence shown here is derived from an EMBL/GenBank/DDBJ whole genome shotgun (WGS) entry which is preliminary data.</text>
</comment>
<sequence length="151" mass="16273">MNDIERNSGHGLTEAQVGVASLMIDSLQEAENPGAVFREFLAAARFLDGLGVVPKEKVLDQSGNVVEMQLIPIVDDIHKGTTTYATVTGKVFIARSVVENGEVVRAWLSDIPLADPDFAEVLHGGVSAMRHIIEPQMGLEVKTKSHPTAEI</sequence>
<evidence type="ECO:0000313" key="1">
    <source>
        <dbReference type="EMBL" id="OGD87257.1"/>
    </source>
</evidence>
<dbReference type="STRING" id="1797711.A2870_02400"/>